<dbReference type="RefSeq" id="WP_114352258.1">
    <property type="nucleotide sequence ID" value="NZ_QPJJ01000004.1"/>
</dbReference>
<dbReference type="EMBL" id="QPJJ01000004">
    <property type="protein sequence ID" value="RCW73158.1"/>
    <property type="molecule type" value="Genomic_DNA"/>
</dbReference>
<dbReference type="AlphaFoldDB" id="A0A368Y1I2"/>
<evidence type="ECO:0000259" key="1">
    <source>
        <dbReference type="Pfam" id="PF03445"/>
    </source>
</evidence>
<proteinExistence type="predicted"/>
<organism evidence="3 4">
    <name type="scientific">Saliterribacillus persicus</name>
    <dbReference type="NCBI Taxonomy" id="930114"/>
    <lineage>
        <taxon>Bacteria</taxon>
        <taxon>Bacillati</taxon>
        <taxon>Bacillota</taxon>
        <taxon>Bacilli</taxon>
        <taxon>Bacillales</taxon>
        <taxon>Bacillaceae</taxon>
        <taxon>Saliterribacillus</taxon>
    </lineage>
</organism>
<dbReference type="InterPro" id="IPR018821">
    <property type="entry name" value="DUF294_put_nucleoTrafse_sb-bd"/>
</dbReference>
<reference evidence="3 4" key="1">
    <citation type="submission" date="2018-07" db="EMBL/GenBank/DDBJ databases">
        <title>Genomic Encyclopedia of Type Strains, Phase IV (KMG-IV): sequencing the most valuable type-strain genomes for metagenomic binning, comparative biology and taxonomic classification.</title>
        <authorList>
            <person name="Goeker M."/>
        </authorList>
    </citation>
    <scope>NUCLEOTIDE SEQUENCE [LARGE SCALE GENOMIC DNA]</scope>
    <source>
        <strain evidence="3 4">DSM 27696</strain>
    </source>
</reference>
<dbReference type="Pfam" id="PF03445">
    <property type="entry name" value="DUF294"/>
    <property type="match status" value="1"/>
</dbReference>
<keyword evidence="4" id="KW-1185">Reference proteome</keyword>
<dbReference type="Proteomes" id="UP000252585">
    <property type="component" value="Unassembled WGS sequence"/>
</dbReference>
<name>A0A368Y1I2_9BACI</name>
<accession>A0A368Y1I2</accession>
<dbReference type="CDD" id="cd05401">
    <property type="entry name" value="NT_GlnE_GlnD_like"/>
    <property type="match status" value="1"/>
</dbReference>
<dbReference type="Pfam" id="PF10335">
    <property type="entry name" value="DUF294_C"/>
    <property type="match status" value="1"/>
</dbReference>
<comment type="caution">
    <text evidence="3">The sequence shown here is derived from an EMBL/GenBank/DDBJ whole genome shotgun (WGS) entry which is preliminary data.</text>
</comment>
<feature type="domain" description="Protein-PII uridylyltransferase N-terminal" evidence="1">
    <location>
        <begin position="32"/>
        <end position="151"/>
    </location>
</feature>
<dbReference type="InterPro" id="IPR005105">
    <property type="entry name" value="GlnD_Uridyltrans_N"/>
</dbReference>
<evidence type="ECO:0000313" key="3">
    <source>
        <dbReference type="EMBL" id="RCW73158.1"/>
    </source>
</evidence>
<evidence type="ECO:0000313" key="4">
    <source>
        <dbReference type="Proteomes" id="UP000252585"/>
    </source>
</evidence>
<feature type="domain" description="DUF294" evidence="2">
    <location>
        <begin position="191"/>
        <end position="315"/>
    </location>
</feature>
<evidence type="ECO:0000259" key="2">
    <source>
        <dbReference type="Pfam" id="PF10335"/>
    </source>
</evidence>
<protein>
    <submittedName>
        <fullName evidence="3">CBS domain-containing protein</fullName>
    </submittedName>
</protein>
<sequence length="334" mass="39044">MATLYHKKEMTSGLRSYQAIKVKREKTIKEAENHYSLNKIHDEVMKDTVELAIKNIESEQGKIPAPFAFFLMGSAGRSEQSVWSDQDHGILFDGKDDLQPYFLKLGTEIMRGLEEVGYEKCDGKVMSSESRWCQSITSFEEQIIGWLDEATWQSLRHFGTFFDSRVLIGEETYLEELKQSAFSFIEENPHIYKRLVDNVDFVRKGIGIFGQLLPEQSGSHSGEIALKTTTFFPYVNALRLLSLLEHETVPQTIERFKVLEAKYSYLKEYQVDFEELLAFRFEYRKDAKTYDEVHYLPLSQLNKEDKQLLKYFMKKGYALFYDTKSYVEEACVKW</sequence>
<dbReference type="OrthoDB" id="9810963at2"/>
<gene>
    <name evidence="3" type="ORF">DFR57_104156</name>
</gene>
<dbReference type="GO" id="GO:0008773">
    <property type="term" value="F:[protein-PII] uridylyltransferase activity"/>
    <property type="evidence" value="ECO:0007669"/>
    <property type="project" value="InterPro"/>
</dbReference>